<sequence>MTTTGGRAGTRAGRHAVAGALLAATPFLCAAAGEPVSGDAHAHHAHLRHDAQAQRAGSYTRSVHFYRVPDVTLVDMAGSRVALASALDAGTPVFLNFIFTSCATICPVMSATFGQVQEQLGPEGEQVRMISISIDPEHDTPERLRAYATRHRAGSRWRFLTGEAADIVAVQKAFDAYRGGKMGHEPFTFLRASAGGPWVRLDGLGSATDLVAEYRRLVAR</sequence>
<proteinExistence type="inferred from homology"/>
<evidence type="ECO:0000256" key="4">
    <source>
        <dbReference type="SAM" id="SignalP"/>
    </source>
</evidence>
<comment type="similarity">
    <text evidence="1">Belongs to the SCO1/2 family.</text>
</comment>
<evidence type="ECO:0000256" key="2">
    <source>
        <dbReference type="PIRSR" id="PIRSR603782-1"/>
    </source>
</evidence>
<gene>
    <name evidence="5" type="ORF">SVA_3519</name>
</gene>
<name>A0A1C7AFG2_9GAMM</name>
<dbReference type="CDD" id="cd02968">
    <property type="entry name" value="SCO"/>
    <property type="match status" value="1"/>
</dbReference>
<organism evidence="5 6">
    <name type="scientific">Sulfurifustis variabilis</name>
    <dbReference type="NCBI Taxonomy" id="1675686"/>
    <lineage>
        <taxon>Bacteria</taxon>
        <taxon>Pseudomonadati</taxon>
        <taxon>Pseudomonadota</taxon>
        <taxon>Gammaproteobacteria</taxon>
        <taxon>Acidiferrobacterales</taxon>
        <taxon>Acidiferrobacteraceae</taxon>
        <taxon>Sulfurifustis</taxon>
    </lineage>
</organism>
<keyword evidence="2" id="KW-0186">Copper</keyword>
<reference evidence="5 6" key="1">
    <citation type="submission" date="2015-08" db="EMBL/GenBank/DDBJ databases">
        <title>Complete genome sequence of Sulfurifustis variabilis.</title>
        <authorList>
            <person name="Miura A."/>
            <person name="Kojima H."/>
            <person name="Fukui M."/>
        </authorList>
    </citation>
    <scope>NUCLEOTIDE SEQUENCE [LARGE SCALE GENOMIC DNA]</scope>
    <source>
        <strain evidence="6">skN76</strain>
    </source>
</reference>
<dbReference type="Pfam" id="PF02630">
    <property type="entry name" value="SCO1-SenC"/>
    <property type="match status" value="1"/>
</dbReference>
<evidence type="ECO:0000313" key="6">
    <source>
        <dbReference type="Proteomes" id="UP000218899"/>
    </source>
</evidence>
<dbReference type="KEGG" id="sva:SVA_3519"/>
<dbReference type="EMBL" id="AP014936">
    <property type="protein sequence ID" value="BAU50055.1"/>
    <property type="molecule type" value="Genomic_DNA"/>
</dbReference>
<dbReference type="InterPro" id="IPR003782">
    <property type="entry name" value="SCO1/SenC"/>
</dbReference>
<dbReference type="Gene3D" id="3.40.30.10">
    <property type="entry name" value="Glutaredoxin"/>
    <property type="match status" value="1"/>
</dbReference>
<dbReference type="PANTHER" id="PTHR12151:SF25">
    <property type="entry name" value="LINALOOL DEHYDRATASE_ISOMERASE DOMAIN-CONTAINING PROTEIN"/>
    <property type="match status" value="1"/>
</dbReference>
<dbReference type="AlphaFoldDB" id="A0A1C7AFG2"/>
<feature type="binding site" evidence="2">
    <location>
        <position position="106"/>
    </location>
    <ligand>
        <name>Cu cation</name>
        <dbReference type="ChEBI" id="CHEBI:23378"/>
    </ligand>
</feature>
<keyword evidence="2" id="KW-0479">Metal-binding</keyword>
<dbReference type="GO" id="GO:0046872">
    <property type="term" value="F:metal ion binding"/>
    <property type="evidence" value="ECO:0007669"/>
    <property type="project" value="UniProtKB-KW"/>
</dbReference>
<dbReference type="OrthoDB" id="5567697at2"/>
<protein>
    <submittedName>
        <fullName evidence="5">Membrane protein</fullName>
    </submittedName>
</protein>
<dbReference type="SUPFAM" id="SSF52833">
    <property type="entry name" value="Thioredoxin-like"/>
    <property type="match status" value="1"/>
</dbReference>
<keyword evidence="3" id="KW-1015">Disulfide bond</keyword>
<evidence type="ECO:0000256" key="1">
    <source>
        <dbReference type="ARBA" id="ARBA00010996"/>
    </source>
</evidence>
<dbReference type="RefSeq" id="WP_096462392.1">
    <property type="nucleotide sequence ID" value="NZ_AP014936.1"/>
</dbReference>
<keyword evidence="4" id="KW-0732">Signal</keyword>
<feature type="signal peptide" evidence="4">
    <location>
        <begin position="1"/>
        <end position="30"/>
    </location>
</feature>
<keyword evidence="6" id="KW-1185">Reference proteome</keyword>
<feature type="disulfide bond" description="Redox-active" evidence="3">
    <location>
        <begin position="102"/>
        <end position="106"/>
    </location>
</feature>
<accession>A0A1C7AFG2</accession>
<feature type="binding site" evidence="2">
    <location>
        <position position="102"/>
    </location>
    <ligand>
        <name>Cu cation</name>
        <dbReference type="ChEBI" id="CHEBI:23378"/>
    </ligand>
</feature>
<feature type="chain" id="PRO_5008752413" evidence="4">
    <location>
        <begin position="31"/>
        <end position="220"/>
    </location>
</feature>
<dbReference type="InterPro" id="IPR036249">
    <property type="entry name" value="Thioredoxin-like_sf"/>
</dbReference>
<dbReference type="PANTHER" id="PTHR12151">
    <property type="entry name" value="ELECTRON TRANSPORT PROTIN SCO1/SENC FAMILY MEMBER"/>
    <property type="match status" value="1"/>
</dbReference>
<evidence type="ECO:0000313" key="5">
    <source>
        <dbReference type="EMBL" id="BAU50055.1"/>
    </source>
</evidence>
<dbReference type="Proteomes" id="UP000218899">
    <property type="component" value="Chromosome"/>
</dbReference>
<evidence type="ECO:0000256" key="3">
    <source>
        <dbReference type="PIRSR" id="PIRSR603782-2"/>
    </source>
</evidence>